<dbReference type="Gene3D" id="3.40.640.10">
    <property type="entry name" value="Type I PLP-dependent aspartate aminotransferase-like (Major domain)"/>
    <property type="match status" value="1"/>
</dbReference>
<accession>A0A8I1A9X7</accession>
<gene>
    <name evidence="9" type="ORF">I8U20_02165</name>
</gene>
<reference evidence="9 10" key="1">
    <citation type="submission" date="2020-12" db="EMBL/GenBank/DDBJ databases">
        <title>WGS of Thermoactinomyces spp.</title>
        <authorList>
            <person name="Cheng K."/>
        </authorList>
    </citation>
    <scope>NUCLEOTIDE SEQUENCE [LARGE SCALE GENOMIC DNA]</scope>
    <source>
        <strain evidence="10">CICC 10671\DSM 43846</strain>
    </source>
</reference>
<dbReference type="Pfam" id="PF00266">
    <property type="entry name" value="Aminotran_5"/>
    <property type="match status" value="1"/>
</dbReference>
<protein>
    <submittedName>
        <fullName evidence="9">Cysteine desulfurase</fullName>
    </submittedName>
</protein>
<evidence type="ECO:0000256" key="1">
    <source>
        <dbReference type="ARBA" id="ARBA00001933"/>
    </source>
</evidence>
<dbReference type="PANTHER" id="PTHR11601">
    <property type="entry name" value="CYSTEINE DESULFURYLASE FAMILY MEMBER"/>
    <property type="match status" value="1"/>
</dbReference>
<dbReference type="RefSeq" id="WP_181730897.1">
    <property type="nucleotide sequence ID" value="NZ_JACEIR010000001.1"/>
</dbReference>
<dbReference type="AlphaFoldDB" id="A0A8I1A9X7"/>
<dbReference type="Gene3D" id="3.90.1150.10">
    <property type="entry name" value="Aspartate Aminotransferase, domain 1"/>
    <property type="match status" value="1"/>
</dbReference>
<dbReference type="EMBL" id="JAECVW010000001">
    <property type="protein sequence ID" value="MBH8594131.1"/>
    <property type="molecule type" value="Genomic_DNA"/>
</dbReference>
<dbReference type="GO" id="GO:0031071">
    <property type="term" value="F:cysteine desulfurase activity"/>
    <property type="evidence" value="ECO:0007669"/>
    <property type="project" value="UniProtKB-ARBA"/>
</dbReference>
<dbReference type="InterPro" id="IPR015422">
    <property type="entry name" value="PyrdxlP-dep_Trfase_small"/>
</dbReference>
<evidence type="ECO:0000313" key="10">
    <source>
        <dbReference type="Proteomes" id="UP000633619"/>
    </source>
</evidence>
<dbReference type="InterPro" id="IPR015424">
    <property type="entry name" value="PyrdxlP-dep_Trfase"/>
</dbReference>
<name>A0A8I1A9X7_THEIN</name>
<evidence type="ECO:0000256" key="2">
    <source>
        <dbReference type="ARBA" id="ARBA00006490"/>
    </source>
</evidence>
<dbReference type="PROSITE" id="PS00595">
    <property type="entry name" value="AA_TRANSFER_CLASS_5"/>
    <property type="match status" value="1"/>
</dbReference>
<comment type="caution">
    <text evidence="9">The sequence shown here is derived from an EMBL/GenBank/DDBJ whole genome shotgun (WGS) entry which is preliminary data.</text>
</comment>
<keyword evidence="4" id="KW-0663">Pyridoxal phosphate</keyword>
<comment type="cofactor">
    <cofactor evidence="1 7">
        <name>pyridoxal 5'-phosphate</name>
        <dbReference type="ChEBI" id="CHEBI:597326"/>
    </cofactor>
</comment>
<dbReference type="SUPFAM" id="SSF53383">
    <property type="entry name" value="PLP-dependent transferases"/>
    <property type="match status" value="1"/>
</dbReference>
<keyword evidence="3" id="KW-0479">Metal-binding</keyword>
<keyword evidence="6" id="KW-0411">Iron-sulfur</keyword>
<evidence type="ECO:0000256" key="5">
    <source>
        <dbReference type="ARBA" id="ARBA00023004"/>
    </source>
</evidence>
<feature type="domain" description="Aminotransferase class V" evidence="8">
    <location>
        <begin position="2"/>
        <end position="365"/>
    </location>
</feature>
<evidence type="ECO:0000256" key="3">
    <source>
        <dbReference type="ARBA" id="ARBA00022723"/>
    </source>
</evidence>
<dbReference type="FunFam" id="3.40.640.10:FF:000084">
    <property type="entry name" value="IscS-like cysteine desulfurase"/>
    <property type="match status" value="1"/>
</dbReference>
<dbReference type="InterPro" id="IPR016454">
    <property type="entry name" value="Cysteine_dSase"/>
</dbReference>
<dbReference type="InterPro" id="IPR015421">
    <property type="entry name" value="PyrdxlP-dep_Trfase_major"/>
</dbReference>
<evidence type="ECO:0000256" key="4">
    <source>
        <dbReference type="ARBA" id="ARBA00022898"/>
    </source>
</evidence>
<sequence length="386" mass="42067">MVYLDNSATTQTDPAVIQVMGDVMREVFGNPSSLHGIGVKAERLLQQARKVIADALGGSPQEIIFTSGGTEANNMVIRGVAESYCNRGNHIITSQVEHPSVYDVFQYLKQKGWKVTFLPVNEKGQVRTEDVKAALTDETVLVSIMHVNNETGSIQPIGEIGQLLKSYPKVLFHVDAVQSFGKIPLKPADAHIDFLTMSGHKIHGPKGIGCLYKRKNLTLPPLLIGGGQEQGLRSGTENVPAVAGLAKAVVMAGQSEKDFIQKCQRWKEMLLERVKELNGVKVNGDTSSRGGAPYILNLSFPGLKSEVVVHALEKEKVYVSSKSACSSKKEEPSRVLKAMGLTDQEAIGSIRISMGRMNTDEDIRRCGDALVRVIPELQQVMKVHKG</sequence>
<keyword evidence="10" id="KW-1185">Reference proteome</keyword>
<dbReference type="PIRSF" id="PIRSF005572">
    <property type="entry name" value="NifS"/>
    <property type="match status" value="1"/>
</dbReference>
<dbReference type="InterPro" id="IPR020578">
    <property type="entry name" value="Aminotrans_V_PyrdxlP_BS"/>
</dbReference>
<keyword evidence="5" id="KW-0408">Iron</keyword>
<proteinExistence type="inferred from homology"/>
<dbReference type="Proteomes" id="UP000633619">
    <property type="component" value="Unassembled WGS sequence"/>
</dbReference>
<dbReference type="InterPro" id="IPR000192">
    <property type="entry name" value="Aminotrans_V_dom"/>
</dbReference>
<dbReference type="GO" id="GO:0051536">
    <property type="term" value="F:iron-sulfur cluster binding"/>
    <property type="evidence" value="ECO:0007669"/>
    <property type="project" value="UniProtKB-KW"/>
</dbReference>
<dbReference type="PANTHER" id="PTHR11601:SF50">
    <property type="entry name" value="CYSTEINE DESULFURASE ISCS 2-RELATED"/>
    <property type="match status" value="1"/>
</dbReference>
<evidence type="ECO:0000256" key="7">
    <source>
        <dbReference type="RuleBase" id="RU004504"/>
    </source>
</evidence>
<dbReference type="Gene3D" id="1.10.260.50">
    <property type="match status" value="1"/>
</dbReference>
<evidence type="ECO:0000259" key="8">
    <source>
        <dbReference type="Pfam" id="PF00266"/>
    </source>
</evidence>
<evidence type="ECO:0000256" key="6">
    <source>
        <dbReference type="ARBA" id="ARBA00023014"/>
    </source>
</evidence>
<dbReference type="NCBIfam" id="NF002806">
    <property type="entry name" value="PRK02948.1"/>
    <property type="match status" value="1"/>
</dbReference>
<comment type="similarity">
    <text evidence="2">Belongs to the class-V pyridoxal-phosphate-dependent aminotransferase family. NifS/IscS subfamily.</text>
</comment>
<evidence type="ECO:0000313" key="9">
    <source>
        <dbReference type="EMBL" id="MBH8594131.1"/>
    </source>
</evidence>
<dbReference type="GO" id="GO:0046872">
    <property type="term" value="F:metal ion binding"/>
    <property type="evidence" value="ECO:0007669"/>
    <property type="project" value="UniProtKB-KW"/>
</dbReference>
<organism evidence="9 10">
    <name type="scientific">Thermoactinomyces intermedius</name>
    <dbReference type="NCBI Taxonomy" id="2024"/>
    <lineage>
        <taxon>Bacteria</taxon>
        <taxon>Bacillati</taxon>
        <taxon>Bacillota</taxon>
        <taxon>Bacilli</taxon>
        <taxon>Bacillales</taxon>
        <taxon>Thermoactinomycetaceae</taxon>
        <taxon>Thermoactinomyces</taxon>
    </lineage>
</organism>